<dbReference type="AlphaFoldDB" id="A0A2N0Q669"/>
<gene>
    <name evidence="1" type="ORF">RhiirA5_350131</name>
</gene>
<reference evidence="1 2" key="2">
    <citation type="submission" date="2017-09" db="EMBL/GenBank/DDBJ databases">
        <title>Extensive intraspecific genome diversity in a model arbuscular mycorrhizal fungus.</title>
        <authorList>
            <person name="Chen E.C."/>
            <person name="Morin E."/>
            <person name="Beaudet D."/>
            <person name="Noel J."/>
            <person name="Ndikumana S."/>
            <person name="Charron P."/>
            <person name="St-Onge C."/>
            <person name="Giorgi J."/>
            <person name="Grigoriev I.V."/>
            <person name="Roux C."/>
            <person name="Martin F.M."/>
            <person name="Corradi N."/>
        </authorList>
    </citation>
    <scope>NUCLEOTIDE SEQUENCE [LARGE SCALE GENOMIC DNA]</scope>
    <source>
        <strain evidence="1 2">A5</strain>
    </source>
</reference>
<sequence length="347" mass="38809">MPATIQIPKDVFVRLKPAIDGTSIQGILFGQREECLDRGLVIHVKGFYPYKANLQDLDCTVAKLMNWKGQTVLGWFAAPGSDITSRFETARIASAYFRTIQTSMLKVIVCNFLGQHTEESEGEEIVQMIVREACALFQDLIGFVVQRLSKIPNTMTSTTIMDTDSTTSQAFFSAPTFNEVLSQFQSLNQETKSDITEMNIMQGLINGIPSINGLGHNGVSINNNFRIMDDMEDEDDDLGELFSPWGNGQELANKKLRTRRASTTDIADGPLRRNFANIPEFLDDIPKKRKGFDMDNSNRNTVKKAKTPVSTVTNVIPAPFKVIPGQASEYFQQVHSEDNIHYSSDFD</sequence>
<dbReference type="VEuPathDB" id="FungiDB:RhiirA1_409796"/>
<dbReference type="Proteomes" id="UP000232722">
    <property type="component" value="Unassembled WGS sequence"/>
</dbReference>
<organism evidence="1 2">
    <name type="scientific">Rhizophagus irregularis</name>
    <dbReference type="NCBI Taxonomy" id="588596"/>
    <lineage>
        <taxon>Eukaryota</taxon>
        <taxon>Fungi</taxon>
        <taxon>Fungi incertae sedis</taxon>
        <taxon>Mucoromycota</taxon>
        <taxon>Glomeromycotina</taxon>
        <taxon>Glomeromycetes</taxon>
        <taxon>Glomerales</taxon>
        <taxon>Glomeraceae</taxon>
        <taxon>Rhizophagus</taxon>
    </lineage>
</organism>
<feature type="non-terminal residue" evidence="1">
    <location>
        <position position="347"/>
    </location>
</feature>
<evidence type="ECO:0000313" key="1">
    <source>
        <dbReference type="EMBL" id="PKC14574.1"/>
    </source>
</evidence>
<protein>
    <submittedName>
        <fullName evidence="1">Uncharacterized protein</fullName>
    </submittedName>
</protein>
<dbReference type="EMBL" id="LLXJ01000127">
    <property type="protein sequence ID" value="PKC14574.1"/>
    <property type="molecule type" value="Genomic_DNA"/>
</dbReference>
<dbReference type="VEuPathDB" id="FungiDB:FUN_025186"/>
<name>A0A2N0Q669_9GLOM</name>
<reference evidence="1 2" key="1">
    <citation type="submission" date="2016-04" db="EMBL/GenBank/DDBJ databases">
        <title>Genome analyses suggest a sexual origin of heterokaryosis in a supposedly ancient asexual fungus.</title>
        <authorList>
            <person name="Ropars J."/>
            <person name="Sedzielewska K."/>
            <person name="Noel J."/>
            <person name="Charron P."/>
            <person name="Farinelli L."/>
            <person name="Marton T."/>
            <person name="Kruger M."/>
            <person name="Pelin A."/>
            <person name="Brachmann A."/>
            <person name="Corradi N."/>
        </authorList>
    </citation>
    <scope>NUCLEOTIDE SEQUENCE [LARGE SCALE GENOMIC DNA]</scope>
    <source>
        <strain evidence="1 2">A5</strain>
    </source>
</reference>
<evidence type="ECO:0000313" key="2">
    <source>
        <dbReference type="Proteomes" id="UP000232722"/>
    </source>
</evidence>
<comment type="caution">
    <text evidence="1">The sequence shown here is derived from an EMBL/GenBank/DDBJ whole genome shotgun (WGS) entry which is preliminary data.</text>
</comment>
<accession>A0A2N0Q669</accession>
<proteinExistence type="predicted"/>
<dbReference type="VEuPathDB" id="FungiDB:RhiirFUN_024563"/>